<keyword evidence="2" id="KW-0472">Membrane</keyword>
<keyword evidence="4" id="KW-1185">Reference proteome</keyword>
<dbReference type="Proteomes" id="UP000247498">
    <property type="component" value="Unassembled WGS sequence"/>
</dbReference>
<dbReference type="OrthoDB" id="543322at2759"/>
<dbReference type="InterPro" id="IPR006311">
    <property type="entry name" value="TAT_signal"/>
</dbReference>
<reference evidence="3 4" key="1">
    <citation type="journal article" date="2018" name="Sci. Rep.">
        <title>Raphidocelis subcapitata (=Pseudokirchneriella subcapitata) provides an insight into genome evolution and environmental adaptations in the Sphaeropleales.</title>
        <authorList>
            <person name="Suzuki S."/>
            <person name="Yamaguchi H."/>
            <person name="Nakajima N."/>
            <person name="Kawachi M."/>
        </authorList>
    </citation>
    <scope>NUCLEOTIDE SEQUENCE [LARGE SCALE GENOMIC DNA]</scope>
    <source>
        <strain evidence="3 4">NIES-35</strain>
    </source>
</reference>
<gene>
    <name evidence="3" type="ORF">Rsub_09101</name>
</gene>
<feature type="region of interest" description="Disordered" evidence="1">
    <location>
        <begin position="71"/>
        <end position="96"/>
    </location>
</feature>
<feature type="compositionally biased region" description="Polar residues" evidence="1">
    <location>
        <begin position="76"/>
        <end position="87"/>
    </location>
</feature>
<proteinExistence type="predicted"/>
<evidence type="ECO:0000313" key="3">
    <source>
        <dbReference type="EMBL" id="GBF96306.1"/>
    </source>
</evidence>
<dbReference type="EMBL" id="BDRX01000077">
    <property type="protein sequence ID" value="GBF96306.1"/>
    <property type="molecule type" value="Genomic_DNA"/>
</dbReference>
<name>A0A2V0P8Y5_9CHLO</name>
<feature type="transmembrane region" description="Helical" evidence="2">
    <location>
        <begin position="34"/>
        <end position="53"/>
    </location>
</feature>
<keyword evidence="2" id="KW-0812">Transmembrane</keyword>
<keyword evidence="2" id="KW-1133">Transmembrane helix</keyword>
<accession>A0A2V0P8Y5</accession>
<organism evidence="3 4">
    <name type="scientific">Raphidocelis subcapitata</name>
    <dbReference type="NCBI Taxonomy" id="307507"/>
    <lineage>
        <taxon>Eukaryota</taxon>
        <taxon>Viridiplantae</taxon>
        <taxon>Chlorophyta</taxon>
        <taxon>core chlorophytes</taxon>
        <taxon>Chlorophyceae</taxon>
        <taxon>CS clade</taxon>
        <taxon>Sphaeropleales</taxon>
        <taxon>Selenastraceae</taxon>
        <taxon>Raphidocelis</taxon>
    </lineage>
</organism>
<evidence type="ECO:0000313" key="4">
    <source>
        <dbReference type="Proteomes" id="UP000247498"/>
    </source>
</evidence>
<dbReference type="AlphaFoldDB" id="A0A2V0P8Y5"/>
<dbReference type="PROSITE" id="PS51318">
    <property type="entry name" value="TAT"/>
    <property type="match status" value="1"/>
</dbReference>
<dbReference type="InParanoid" id="A0A2V0P8Y5"/>
<evidence type="ECO:0000256" key="2">
    <source>
        <dbReference type="SAM" id="Phobius"/>
    </source>
</evidence>
<protein>
    <submittedName>
        <fullName evidence="3">Uncharacterized protein</fullName>
    </submittedName>
</protein>
<comment type="caution">
    <text evidence="3">The sequence shown here is derived from an EMBL/GenBank/DDBJ whole genome shotgun (WGS) entry which is preliminary data.</text>
</comment>
<sequence length="122" mass="12468">MIAQRVQVQATTRAATARRAVVVRAQQQQNRRSLLGLIATGVAVGAAALLPAGEAAAIKIASQEFTGGLVRGGGNSTKSASKASQAGYTLEGTKKTGITPKRKAKLLAKTREAAVAKATKAK</sequence>
<evidence type="ECO:0000256" key="1">
    <source>
        <dbReference type="SAM" id="MobiDB-lite"/>
    </source>
</evidence>